<dbReference type="Pfam" id="PF11822">
    <property type="entry name" value="BTB_SANBR"/>
    <property type="match status" value="1"/>
</dbReference>
<feature type="region of interest" description="Disordered" evidence="1">
    <location>
        <begin position="200"/>
        <end position="222"/>
    </location>
</feature>
<evidence type="ECO:0000259" key="2">
    <source>
        <dbReference type="Pfam" id="PF11822"/>
    </source>
</evidence>
<sequence>MTSATSPAMVEIMVQDPATHHERAFLCALGPLRTHMQYFEPIIQRQMSEAKALRPSASSSSSAVALTLRARCDHATFQWLMGWVSGKGVQITNDNVVSICLSSSFLRMQELSDNALMYLSAHLQEIVPSSFDLTNLPMHLVLRLSHMVRDNDIAAALLRLHEERCAYHPNRMFVASLLQHYVCHQVGVADGAEAVSRTATATTGDANGSARAPAESPATRSGELILPPTCSLRWCRLCATLFDEGEMHRLSRASQLSSPECPAHSGPMRDASNRAHHVEATGPTWRVGPRGEVFTTHAAAPNATPVVLEAPPALKGSGVSASTAAAEAASPFPAELERWAWRIIGASRYVGCQRCFHLVSLLDVPHHRCSELPEKYWSPGNAAEDVQYLVRWLNYCTEHRVYEQEGGLTPMQYKGPAEVLAGGVVIHSFRSTPDPMWRGASKATSGVAVDSVANPATARASLCSDDISLWAAMPFYVKEVMSENAVDVDILNYVERQHRLDVEAQQRKVPAAQKSFAMRLSIAPAGPGIAGGRAGGLLASSSSPRPLSGTGAMGRSRGISGDGTRGARLQVNLRTSPYGSLPST</sequence>
<dbReference type="KEGG" id="lmat:92513251"/>
<dbReference type="Proteomes" id="UP000673552">
    <property type="component" value="Chromosome 28"/>
</dbReference>
<accession>A0A836GUY6</accession>
<dbReference type="PANTHER" id="PTHR20946:SF0">
    <property type="entry name" value="SANT AND BTB DOMAIN REGULATOR OF CLASS SWITCH RECOMBINATION"/>
    <property type="match status" value="1"/>
</dbReference>
<dbReference type="InterPro" id="IPR021777">
    <property type="entry name" value="SANBR_BTB"/>
</dbReference>
<proteinExistence type="predicted"/>
<name>A0A836GUY6_9TRYP</name>
<dbReference type="AlphaFoldDB" id="A0A836GUY6"/>
<dbReference type="GeneID" id="92513251"/>
<feature type="domain" description="SANT and BTB" evidence="2">
    <location>
        <begin position="10"/>
        <end position="116"/>
    </location>
</feature>
<evidence type="ECO:0000313" key="3">
    <source>
        <dbReference type="EMBL" id="KAG5474407.1"/>
    </source>
</evidence>
<feature type="compositionally biased region" description="Low complexity" evidence="1">
    <location>
        <begin position="540"/>
        <end position="549"/>
    </location>
</feature>
<dbReference type="InterPro" id="IPR045902">
    <property type="entry name" value="SANBR-like"/>
</dbReference>
<dbReference type="EMBL" id="JAFEUZ010000028">
    <property type="protein sequence ID" value="KAG5474407.1"/>
    <property type="molecule type" value="Genomic_DNA"/>
</dbReference>
<feature type="compositionally biased region" description="Polar residues" evidence="1">
    <location>
        <begin position="572"/>
        <end position="584"/>
    </location>
</feature>
<reference evidence="3 4" key="1">
    <citation type="submission" date="2021-03" db="EMBL/GenBank/DDBJ databases">
        <title>Leishmania (Mundinia) martiniquensis Genome sequencing and assembly.</title>
        <authorList>
            <person name="Almutairi H."/>
            <person name="Gatherer D."/>
        </authorList>
    </citation>
    <scope>NUCLEOTIDE SEQUENCE [LARGE SCALE GENOMIC DNA]</scope>
    <source>
        <strain evidence="3">LSCM1</strain>
    </source>
</reference>
<comment type="caution">
    <text evidence="3">The sequence shown here is derived from an EMBL/GenBank/DDBJ whole genome shotgun (WGS) entry which is preliminary data.</text>
</comment>
<feature type="region of interest" description="Disordered" evidence="1">
    <location>
        <begin position="540"/>
        <end position="584"/>
    </location>
</feature>
<dbReference type="OrthoDB" id="550012at2759"/>
<dbReference type="PANTHER" id="PTHR20946">
    <property type="entry name" value="SANT AND BTB DOMAIN REGULATOR OF CLASS SWITCH RECOMBINATION"/>
    <property type="match status" value="1"/>
</dbReference>
<dbReference type="RefSeq" id="XP_067177349.1">
    <property type="nucleotide sequence ID" value="XM_067320739.1"/>
</dbReference>
<protein>
    <recommendedName>
        <fullName evidence="2">SANT and BTB domain-containing protein</fullName>
    </recommendedName>
</protein>
<evidence type="ECO:0000256" key="1">
    <source>
        <dbReference type="SAM" id="MobiDB-lite"/>
    </source>
</evidence>
<gene>
    <name evidence="3" type="ORF">LSCM1_03189</name>
</gene>
<evidence type="ECO:0000313" key="4">
    <source>
        <dbReference type="Proteomes" id="UP000673552"/>
    </source>
</evidence>
<organism evidence="3 4">
    <name type="scientific">Leishmania martiniquensis</name>
    <dbReference type="NCBI Taxonomy" id="1580590"/>
    <lineage>
        <taxon>Eukaryota</taxon>
        <taxon>Discoba</taxon>
        <taxon>Euglenozoa</taxon>
        <taxon>Kinetoplastea</taxon>
        <taxon>Metakinetoplastina</taxon>
        <taxon>Trypanosomatida</taxon>
        <taxon>Trypanosomatidae</taxon>
        <taxon>Leishmaniinae</taxon>
        <taxon>Leishmania</taxon>
    </lineage>
</organism>
<feature type="region of interest" description="Disordered" evidence="1">
    <location>
        <begin position="253"/>
        <end position="274"/>
    </location>
</feature>
<keyword evidence="4" id="KW-1185">Reference proteome</keyword>